<evidence type="ECO:0000256" key="9">
    <source>
        <dbReference type="ARBA" id="ARBA00022801"/>
    </source>
</evidence>
<dbReference type="InterPro" id="IPR003439">
    <property type="entry name" value="ABC_transporter-like_ATP-bd"/>
</dbReference>
<dbReference type="InterPro" id="IPR050319">
    <property type="entry name" value="ABC_transp_ATP-bind"/>
</dbReference>
<dbReference type="GO" id="GO:0015833">
    <property type="term" value="P:peptide transport"/>
    <property type="evidence" value="ECO:0007669"/>
    <property type="project" value="InterPro"/>
</dbReference>
<evidence type="ECO:0000259" key="18">
    <source>
        <dbReference type="PROSITE" id="PS50893"/>
    </source>
</evidence>
<keyword evidence="7" id="KW-0677">Repeat</keyword>
<dbReference type="PROSITE" id="PS50893">
    <property type="entry name" value="ABC_TRANSPORTER_2"/>
    <property type="match status" value="2"/>
</dbReference>
<evidence type="ECO:0000256" key="8">
    <source>
        <dbReference type="ARBA" id="ARBA00022741"/>
    </source>
</evidence>
<feature type="domain" description="ABC transporter" evidence="18">
    <location>
        <begin position="16"/>
        <end position="272"/>
    </location>
</feature>
<dbReference type="SMART" id="SM00382">
    <property type="entry name" value="AAA"/>
    <property type="match status" value="2"/>
</dbReference>
<dbReference type="FunFam" id="3.40.50.300:FF:000016">
    <property type="entry name" value="Oligopeptide ABC transporter ATP-binding component"/>
    <property type="match status" value="2"/>
</dbReference>
<keyword evidence="20" id="KW-1185">Reference proteome</keyword>
<protein>
    <recommendedName>
        <fullName evidence="16">Glutathione import ATP-binding protein GsiA</fullName>
        <ecNumber evidence="15">7.4.2.10</ecNumber>
    </recommendedName>
</protein>
<dbReference type="InterPro" id="IPR003593">
    <property type="entry name" value="AAA+_ATPase"/>
</dbReference>
<dbReference type="PANTHER" id="PTHR43776:SF15">
    <property type="entry name" value="GLUTATHIONE IMPORT ATP-BINDING PROTEIN GSIA"/>
    <property type="match status" value="1"/>
</dbReference>
<dbReference type="STRING" id="288768.SAMEA3906486_02003"/>
<dbReference type="Proteomes" id="UP000076848">
    <property type="component" value="Unassembled WGS sequence"/>
</dbReference>
<dbReference type="GO" id="GO:0005886">
    <property type="term" value="C:plasma membrane"/>
    <property type="evidence" value="ECO:0007669"/>
    <property type="project" value="UniProtKB-SubCell"/>
</dbReference>
<dbReference type="InterPro" id="IPR013563">
    <property type="entry name" value="Oligopep_ABC_C"/>
</dbReference>
<keyword evidence="5" id="KW-1003">Cell membrane</keyword>
<keyword evidence="12" id="KW-0472">Membrane</keyword>
<dbReference type="Pfam" id="PF08352">
    <property type="entry name" value="oligo_HPY"/>
    <property type="match status" value="2"/>
</dbReference>
<evidence type="ECO:0000256" key="10">
    <source>
        <dbReference type="ARBA" id="ARBA00022840"/>
    </source>
</evidence>
<dbReference type="PANTHER" id="PTHR43776">
    <property type="entry name" value="TRANSPORT ATP-BINDING PROTEIN"/>
    <property type="match status" value="1"/>
</dbReference>
<keyword evidence="11" id="KW-1278">Translocase</keyword>
<gene>
    <name evidence="19" type="primary">gsiA_11</name>
    <name evidence="19" type="ORF">SAMEA3906486_02003</name>
</gene>
<comment type="subcellular location">
    <subcellularLocation>
        <location evidence="2">Cell inner membrane</location>
    </subcellularLocation>
    <subcellularLocation>
        <location evidence="1">Membrane</location>
        <topology evidence="1">Peripheral membrane protein</topology>
    </subcellularLocation>
</comment>
<dbReference type="EMBL" id="FKIF01000003">
    <property type="protein sequence ID" value="SAI68410.1"/>
    <property type="molecule type" value="Genomic_DNA"/>
</dbReference>
<comment type="subunit">
    <text evidence="3">The complex is composed of two ATP-binding proteins (GsiA), two transmembrane proteins (GsiC and GsiD) and a solute-binding protein (GsiB).</text>
</comment>
<dbReference type="NCBIfam" id="NF007739">
    <property type="entry name" value="PRK10419.1"/>
    <property type="match status" value="2"/>
</dbReference>
<evidence type="ECO:0000256" key="5">
    <source>
        <dbReference type="ARBA" id="ARBA00022475"/>
    </source>
</evidence>
<organism evidence="19 20">
    <name type="scientific">Bordetella ansorpii</name>
    <dbReference type="NCBI Taxonomy" id="288768"/>
    <lineage>
        <taxon>Bacteria</taxon>
        <taxon>Pseudomonadati</taxon>
        <taxon>Pseudomonadota</taxon>
        <taxon>Betaproteobacteria</taxon>
        <taxon>Burkholderiales</taxon>
        <taxon>Alcaligenaceae</taxon>
        <taxon>Bordetella</taxon>
    </lineage>
</organism>
<dbReference type="AlphaFoldDB" id="A0A157SD94"/>
<sequence>MVERASSLALPENRVVQVDDLSVNFVSSERTVQAVRNLSFHVDRGETLAIVGESGSGKSVTSLSLMRLVEHGGGRLASGRMVLRRRNGSIIDLAGASQRAMRGVRGADMAMIFQEPMTSLNPVFTAGDQIAESIRLHQGMDGAASRAEALRMLEQVRIPEARSVMDRHPHQLSGGMRQRVMIAMALACKPALLIADEPTTALDVTIQAQILQLIRQLQEEMHMGVVFITHDMGVVAEVADRVLVMFRGDKVEEGPSEQIFGAPRHPYTKALLSAVPRLGAMQGTDLPARFPLLHVEDEVQVPEPATQVAPSASKTPVLSVRDLVTRFDLRGGILSRVQRRVHAVEHVSFDLYPGETLSLVGESGCGKSTTGRSLLRLVDSQSGSIQFGGRDIVKLRPAELQSLRRDIQFVFQDPFASLDPRVTVGFSIMEPLLVHGVARGKEAERRVAELLDRVGLPRDVADRYPHEFSGGQRQRICIARALALNPKVVIADESVSALDVSIQAQIVNLLIDLQRDLGISFLFISHDMAVVERVSHRVAVMYLGQIVEIGPRRAIFENPQHPYTRKLMAAVPIADPARRHRKRTLLSDEIPSPIRKLGDDPLVEPLVAVGPDHFVARHSIGGAY</sequence>
<evidence type="ECO:0000256" key="16">
    <source>
        <dbReference type="ARBA" id="ARBA00041187"/>
    </source>
</evidence>
<evidence type="ECO:0000256" key="1">
    <source>
        <dbReference type="ARBA" id="ARBA00004170"/>
    </source>
</evidence>
<dbReference type="NCBIfam" id="NF008453">
    <property type="entry name" value="PRK11308.1"/>
    <property type="match status" value="2"/>
</dbReference>
<evidence type="ECO:0000256" key="11">
    <source>
        <dbReference type="ARBA" id="ARBA00022967"/>
    </source>
</evidence>
<dbReference type="SUPFAM" id="SSF52540">
    <property type="entry name" value="P-loop containing nucleoside triphosphate hydrolases"/>
    <property type="match status" value="2"/>
</dbReference>
<dbReference type="GO" id="GO:0055085">
    <property type="term" value="P:transmembrane transport"/>
    <property type="evidence" value="ECO:0007669"/>
    <property type="project" value="UniProtKB-ARBA"/>
</dbReference>
<name>A0A157SD94_9BORD</name>
<proteinExistence type="inferred from homology"/>
<keyword evidence="9 19" id="KW-0378">Hydrolase</keyword>
<dbReference type="InterPro" id="IPR017871">
    <property type="entry name" value="ABC_transporter-like_CS"/>
</dbReference>
<evidence type="ECO:0000256" key="3">
    <source>
        <dbReference type="ARBA" id="ARBA00011469"/>
    </source>
</evidence>
<evidence type="ECO:0000313" key="19">
    <source>
        <dbReference type="EMBL" id="SAI68410.1"/>
    </source>
</evidence>
<dbReference type="Gene3D" id="3.40.50.300">
    <property type="entry name" value="P-loop containing nucleotide triphosphate hydrolases"/>
    <property type="match status" value="2"/>
</dbReference>
<dbReference type="PROSITE" id="PS00211">
    <property type="entry name" value="ABC_TRANSPORTER_1"/>
    <property type="match status" value="2"/>
</dbReference>
<keyword evidence="4" id="KW-0813">Transport</keyword>
<evidence type="ECO:0000256" key="7">
    <source>
        <dbReference type="ARBA" id="ARBA00022737"/>
    </source>
</evidence>
<evidence type="ECO:0000256" key="14">
    <source>
        <dbReference type="ARBA" id="ARBA00038416"/>
    </source>
</evidence>
<evidence type="ECO:0000256" key="2">
    <source>
        <dbReference type="ARBA" id="ARBA00004533"/>
    </source>
</evidence>
<dbReference type="GO" id="GO:0005524">
    <property type="term" value="F:ATP binding"/>
    <property type="evidence" value="ECO:0007669"/>
    <property type="project" value="UniProtKB-KW"/>
</dbReference>
<comment type="function">
    <text evidence="13">Part of the ABC transporter complex GsiABCD involved in glutathione import. Responsible for energy coupling to the transport system.</text>
</comment>
<keyword evidence="6" id="KW-0997">Cell inner membrane</keyword>
<dbReference type="CDD" id="cd03257">
    <property type="entry name" value="ABC_NikE_OppD_transporters"/>
    <property type="match status" value="2"/>
</dbReference>
<dbReference type="NCBIfam" id="TIGR01727">
    <property type="entry name" value="oligo_HPY"/>
    <property type="match status" value="1"/>
</dbReference>
<comment type="similarity">
    <text evidence="14">Belongs to the ABC transporter superfamily. Glutathione importer (TC 3.A.1.5.11) family.</text>
</comment>
<feature type="domain" description="ABC transporter" evidence="18">
    <location>
        <begin position="329"/>
        <end position="568"/>
    </location>
</feature>
<dbReference type="Pfam" id="PF00005">
    <property type="entry name" value="ABC_tran"/>
    <property type="match status" value="2"/>
</dbReference>
<dbReference type="GO" id="GO:0016887">
    <property type="term" value="F:ATP hydrolysis activity"/>
    <property type="evidence" value="ECO:0007669"/>
    <property type="project" value="InterPro"/>
</dbReference>
<evidence type="ECO:0000256" key="12">
    <source>
        <dbReference type="ARBA" id="ARBA00023136"/>
    </source>
</evidence>
<reference evidence="19 20" key="1">
    <citation type="submission" date="2016-04" db="EMBL/GenBank/DDBJ databases">
        <authorList>
            <consortium name="Pathogen Informatics"/>
        </authorList>
    </citation>
    <scope>NUCLEOTIDE SEQUENCE [LARGE SCALE GENOMIC DNA]</scope>
    <source>
        <strain evidence="19 20">H050680373</strain>
    </source>
</reference>
<dbReference type="OrthoDB" id="9802772at2"/>
<evidence type="ECO:0000256" key="15">
    <source>
        <dbReference type="ARBA" id="ARBA00039050"/>
    </source>
</evidence>
<accession>A0A157SD94</accession>
<evidence type="ECO:0000256" key="6">
    <source>
        <dbReference type="ARBA" id="ARBA00022519"/>
    </source>
</evidence>
<keyword evidence="8" id="KW-0547">Nucleotide-binding</keyword>
<evidence type="ECO:0000313" key="20">
    <source>
        <dbReference type="Proteomes" id="UP000076848"/>
    </source>
</evidence>
<comment type="catalytic activity">
    <reaction evidence="17">
        <text>glutathione(out) + ATP + H2O = glutathione(in) + ADP + phosphate + H(+)</text>
        <dbReference type="Rhea" id="RHEA:29791"/>
        <dbReference type="ChEBI" id="CHEBI:15377"/>
        <dbReference type="ChEBI" id="CHEBI:15378"/>
        <dbReference type="ChEBI" id="CHEBI:30616"/>
        <dbReference type="ChEBI" id="CHEBI:43474"/>
        <dbReference type="ChEBI" id="CHEBI:57925"/>
        <dbReference type="ChEBI" id="CHEBI:456216"/>
        <dbReference type="EC" id="7.4.2.10"/>
    </reaction>
</comment>
<dbReference type="EC" id="7.4.2.10" evidence="15"/>
<evidence type="ECO:0000256" key="4">
    <source>
        <dbReference type="ARBA" id="ARBA00022448"/>
    </source>
</evidence>
<evidence type="ECO:0000256" key="13">
    <source>
        <dbReference type="ARBA" id="ARBA00037530"/>
    </source>
</evidence>
<dbReference type="RefSeq" id="WP_066126392.1">
    <property type="nucleotide sequence ID" value="NZ_FKIF01000003.1"/>
</dbReference>
<evidence type="ECO:0000256" key="17">
    <source>
        <dbReference type="ARBA" id="ARBA00047640"/>
    </source>
</evidence>
<keyword evidence="10 19" id="KW-0067">ATP-binding</keyword>
<dbReference type="InterPro" id="IPR027417">
    <property type="entry name" value="P-loop_NTPase"/>
</dbReference>